<keyword evidence="2 6" id="KW-0500">Molybdenum</keyword>
<evidence type="ECO:0000256" key="1">
    <source>
        <dbReference type="ARBA" id="ARBA00009175"/>
    </source>
</evidence>
<keyword evidence="3 6" id="KW-0479">Metal-binding</keyword>
<name>A0A154QDB2_9GAMM</name>
<comment type="similarity">
    <text evidence="1">Belongs to the bacterial solute-binding protein ModA family.</text>
</comment>
<dbReference type="AlphaFoldDB" id="A0A154QDB2"/>
<protein>
    <submittedName>
        <fullName evidence="8">Molybdate ABC transporter substrate-binding protein</fullName>
    </submittedName>
</protein>
<evidence type="ECO:0000256" key="3">
    <source>
        <dbReference type="ARBA" id="ARBA00022723"/>
    </source>
</evidence>
<proteinExistence type="inferred from homology"/>
<evidence type="ECO:0000313" key="9">
    <source>
        <dbReference type="Proteomes" id="UP000076131"/>
    </source>
</evidence>
<evidence type="ECO:0000256" key="7">
    <source>
        <dbReference type="SAM" id="SignalP"/>
    </source>
</evidence>
<organism evidence="8 9">
    <name type="scientific">Rhodanobacter thiooxydans</name>
    <dbReference type="NCBI Taxonomy" id="416169"/>
    <lineage>
        <taxon>Bacteria</taxon>
        <taxon>Pseudomonadati</taxon>
        <taxon>Pseudomonadota</taxon>
        <taxon>Gammaproteobacteria</taxon>
        <taxon>Lysobacterales</taxon>
        <taxon>Rhodanobacteraceae</taxon>
        <taxon>Rhodanobacter</taxon>
    </lineage>
</organism>
<dbReference type="FunFam" id="3.40.190.10:FF:000035">
    <property type="entry name" value="Molybdate ABC transporter substrate-binding protein"/>
    <property type="match status" value="1"/>
</dbReference>
<reference evidence="8 9" key="1">
    <citation type="journal article" date="2016" name="MBio">
        <title>Lateral Gene Transfer in a Heavy Metal-Contaminated-Groundwater Microbial Community.</title>
        <authorList>
            <person name="Hemme C.L."/>
            <person name="Green S.J."/>
            <person name="Rishishwar L."/>
            <person name="Prakash O."/>
            <person name="Pettenato A."/>
            <person name="Chakraborty R."/>
            <person name="Deutschbauer A.M."/>
            <person name="Van Nostrand J.D."/>
            <person name="Wu L."/>
            <person name="He Z."/>
            <person name="Jordan I.K."/>
            <person name="Hazen T.C."/>
            <person name="Arkin A.P."/>
            <person name="Kostka J.E."/>
            <person name="Zhou J."/>
        </authorList>
    </citation>
    <scope>NUCLEOTIDE SEQUENCE [LARGE SCALE GENOMIC DNA]</scope>
    <source>
        <strain evidence="8 9">FW104-T7</strain>
    </source>
</reference>
<accession>A0A154QDB2</accession>
<dbReference type="GO" id="GO:0046872">
    <property type="term" value="F:metal ion binding"/>
    <property type="evidence" value="ECO:0007669"/>
    <property type="project" value="UniProtKB-KW"/>
</dbReference>
<feature type="signal peptide" evidence="7">
    <location>
        <begin position="1"/>
        <end position="31"/>
    </location>
</feature>
<gene>
    <name evidence="8" type="ORF">RHOFW104T7_01760</name>
</gene>
<keyword evidence="9" id="KW-1185">Reference proteome</keyword>
<dbReference type="EMBL" id="LVJS01000125">
    <property type="protein sequence ID" value="KZC22216.1"/>
    <property type="molecule type" value="Genomic_DNA"/>
</dbReference>
<keyword evidence="4 7" id="KW-0732">Signal</keyword>
<sequence>MQFDIIHRLVRRMAPAMLAIAGMAAWPAGHAAAGTPPVAQARIAVAANFSEVARLLAEQYARRSGNRIDISVASTGKLYAQIRHGAPFDVLLAADDSTPQRLVDEGLAVRSSLYDYAIGRLVLWSRDATLVTDGERVLRQHDFRKFAIANPALAPYGAAARQVLQHVGRWDALQPRLVLGENVGQATQFVLSGNAEAGLLPRSLVLEAQRQVGGSTWLVPADWHRPIIQSAVLLEHGSGNPAAIGFLAYLRDDTARRTIAAHGYD</sequence>
<dbReference type="NCBIfam" id="TIGR01256">
    <property type="entry name" value="modA"/>
    <property type="match status" value="1"/>
</dbReference>
<feature type="binding site" evidence="6">
    <location>
        <position position="75"/>
    </location>
    <ligand>
        <name>molybdate</name>
        <dbReference type="ChEBI" id="CHEBI:36264"/>
    </ligand>
</feature>
<comment type="subunit">
    <text evidence="5">The complex is composed of two ATP-binding proteins (ModC), two transmembrane proteins (ModB) and a solute-binding protein (ModA).</text>
</comment>
<evidence type="ECO:0000256" key="4">
    <source>
        <dbReference type="ARBA" id="ARBA00022729"/>
    </source>
</evidence>
<evidence type="ECO:0000313" key="8">
    <source>
        <dbReference type="EMBL" id="KZC22216.1"/>
    </source>
</evidence>
<dbReference type="Pfam" id="PF13531">
    <property type="entry name" value="SBP_bac_11"/>
    <property type="match status" value="1"/>
</dbReference>
<feature type="chain" id="PRO_5007599851" evidence="7">
    <location>
        <begin position="32"/>
        <end position="265"/>
    </location>
</feature>
<dbReference type="Proteomes" id="UP000076131">
    <property type="component" value="Unassembled WGS sequence"/>
</dbReference>
<dbReference type="InterPro" id="IPR005950">
    <property type="entry name" value="ModA"/>
</dbReference>
<comment type="caution">
    <text evidence="8">The sequence shown here is derived from an EMBL/GenBank/DDBJ whole genome shotgun (WGS) entry which is preliminary data.</text>
</comment>
<feature type="binding site" evidence="6">
    <location>
        <position position="183"/>
    </location>
    <ligand>
        <name>molybdate</name>
        <dbReference type="ChEBI" id="CHEBI:36264"/>
    </ligand>
</feature>
<evidence type="ECO:0000256" key="5">
    <source>
        <dbReference type="ARBA" id="ARBA00062515"/>
    </source>
</evidence>
<dbReference type="STRING" id="416169.RHOFW104T7_01760"/>
<dbReference type="Gene3D" id="3.40.190.10">
    <property type="entry name" value="Periplasmic binding protein-like II"/>
    <property type="match status" value="2"/>
</dbReference>
<dbReference type="GO" id="GO:0015689">
    <property type="term" value="P:molybdate ion transport"/>
    <property type="evidence" value="ECO:0007669"/>
    <property type="project" value="InterPro"/>
</dbReference>
<dbReference type="GO" id="GO:1901359">
    <property type="term" value="F:tungstate binding"/>
    <property type="evidence" value="ECO:0007669"/>
    <property type="project" value="UniProtKB-ARBA"/>
</dbReference>
<dbReference type="eggNOG" id="COG0725">
    <property type="taxonomic scope" value="Bacteria"/>
</dbReference>
<dbReference type="PANTHER" id="PTHR30632">
    <property type="entry name" value="MOLYBDATE-BINDING PERIPLASMIC PROTEIN"/>
    <property type="match status" value="1"/>
</dbReference>
<dbReference type="PIRSF" id="PIRSF004846">
    <property type="entry name" value="ModA"/>
    <property type="match status" value="1"/>
</dbReference>
<evidence type="ECO:0000256" key="2">
    <source>
        <dbReference type="ARBA" id="ARBA00022505"/>
    </source>
</evidence>
<dbReference type="InterPro" id="IPR050682">
    <property type="entry name" value="ModA/WtpA"/>
</dbReference>
<dbReference type="CDD" id="cd13539">
    <property type="entry name" value="PBP2_AvModA"/>
    <property type="match status" value="1"/>
</dbReference>
<dbReference type="SUPFAM" id="SSF53850">
    <property type="entry name" value="Periplasmic binding protein-like II"/>
    <property type="match status" value="1"/>
</dbReference>
<dbReference type="GO" id="GO:0030973">
    <property type="term" value="F:molybdate ion binding"/>
    <property type="evidence" value="ECO:0007669"/>
    <property type="project" value="InterPro"/>
</dbReference>
<dbReference type="PANTHER" id="PTHR30632:SF14">
    <property type="entry name" value="TUNGSTATE_MOLYBDATE_CHROMATE-BINDING PROTEIN MODA"/>
    <property type="match status" value="1"/>
</dbReference>
<evidence type="ECO:0000256" key="6">
    <source>
        <dbReference type="PIRSR" id="PIRSR004846-1"/>
    </source>
</evidence>
<dbReference type="InterPro" id="IPR044084">
    <property type="entry name" value="AvModA-like_subst-bd"/>
</dbReference>